<feature type="non-terminal residue" evidence="1">
    <location>
        <position position="88"/>
    </location>
</feature>
<gene>
    <name evidence="1" type="ORF">S01H1_23146</name>
</gene>
<dbReference type="AlphaFoldDB" id="X0U3W5"/>
<protein>
    <submittedName>
        <fullName evidence="1">Uncharacterized protein</fullName>
    </submittedName>
</protein>
<sequence length="88" mass="9482">MSGRIASRPLIIGLVITLVLVVIANSVGLTKAVFSDSESLHVRLQAGTWACTYTMGYWKNHPDAWPMGSITIGGVSYDKAVAIDIFKT</sequence>
<comment type="caution">
    <text evidence="1">The sequence shown here is derived from an EMBL/GenBank/DDBJ whole genome shotgun (WGS) entry which is preliminary data.</text>
</comment>
<proteinExistence type="predicted"/>
<name>X0U3W5_9ZZZZ</name>
<reference evidence="1" key="1">
    <citation type="journal article" date="2014" name="Front. Microbiol.">
        <title>High frequency of phylogenetically diverse reductive dehalogenase-homologous genes in deep subseafloor sedimentary metagenomes.</title>
        <authorList>
            <person name="Kawai M."/>
            <person name="Futagami T."/>
            <person name="Toyoda A."/>
            <person name="Takaki Y."/>
            <person name="Nishi S."/>
            <person name="Hori S."/>
            <person name="Arai W."/>
            <person name="Tsubouchi T."/>
            <person name="Morono Y."/>
            <person name="Uchiyama I."/>
            <person name="Ito T."/>
            <person name="Fujiyama A."/>
            <person name="Inagaki F."/>
            <person name="Takami H."/>
        </authorList>
    </citation>
    <scope>NUCLEOTIDE SEQUENCE</scope>
    <source>
        <strain evidence="1">Expedition CK06-06</strain>
    </source>
</reference>
<evidence type="ECO:0000313" key="1">
    <source>
        <dbReference type="EMBL" id="GAF95082.1"/>
    </source>
</evidence>
<accession>X0U3W5</accession>
<dbReference type="EMBL" id="BARS01013263">
    <property type="protein sequence ID" value="GAF95082.1"/>
    <property type="molecule type" value="Genomic_DNA"/>
</dbReference>
<organism evidence="1">
    <name type="scientific">marine sediment metagenome</name>
    <dbReference type="NCBI Taxonomy" id="412755"/>
    <lineage>
        <taxon>unclassified sequences</taxon>
        <taxon>metagenomes</taxon>
        <taxon>ecological metagenomes</taxon>
    </lineage>
</organism>